<dbReference type="AlphaFoldDB" id="X1TKD5"/>
<proteinExistence type="predicted"/>
<protein>
    <recommendedName>
        <fullName evidence="2">Helix-turn-helix domain-containing protein</fullName>
    </recommendedName>
</protein>
<accession>X1TKD5</accession>
<name>X1TKD5_9ZZZZ</name>
<dbReference type="InterPro" id="IPR041657">
    <property type="entry name" value="HTH_17"/>
</dbReference>
<dbReference type="EMBL" id="BARW01007601">
    <property type="protein sequence ID" value="GAI88020.1"/>
    <property type="molecule type" value="Genomic_DNA"/>
</dbReference>
<comment type="caution">
    <text evidence="3">The sequence shown here is derived from an EMBL/GenBank/DDBJ whole genome shotgun (WGS) entry which is preliminary data.</text>
</comment>
<dbReference type="Pfam" id="PF12728">
    <property type="entry name" value="HTH_17"/>
    <property type="match status" value="1"/>
</dbReference>
<dbReference type="InterPro" id="IPR009061">
    <property type="entry name" value="DNA-bd_dom_put_sf"/>
</dbReference>
<evidence type="ECO:0000256" key="1">
    <source>
        <dbReference type="SAM" id="MobiDB-lite"/>
    </source>
</evidence>
<evidence type="ECO:0000259" key="2">
    <source>
        <dbReference type="Pfam" id="PF12728"/>
    </source>
</evidence>
<dbReference type="Gene3D" id="1.10.1660.10">
    <property type="match status" value="1"/>
</dbReference>
<dbReference type="InterPro" id="IPR010093">
    <property type="entry name" value="SinI_DNA-bd"/>
</dbReference>
<dbReference type="SUPFAM" id="SSF46955">
    <property type="entry name" value="Putative DNA-binding domain"/>
    <property type="match status" value="1"/>
</dbReference>
<feature type="domain" description="Helix-turn-helix" evidence="2">
    <location>
        <begin position="5"/>
        <end position="53"/>
    </location>
</feature>
<sequence length="71" mass="8342">MGQILTVKELAKYLKLTEVTIYNYVKDGKIPARRVGNRWRFDKDKIDKMLGRKRKKMVKNRSRLSGGDQSN</sequence>
<evidence type="ECO:0000313" key="3">
    <source>
        <dbReference type="EMBL" id="GAI88020.1"/>
    </source>
</evidence>
<feature type="region of interest" description="Disordered" evidence="1">
    <location>
        <begin position="52"/>
        <end position="71"/>
    </location>
</feature>
<reference evidence="3" key="1">
    <citation type="journal article" date="2014" name="Front. Microbiol.">
        <title>High frequency of phylogenetically diverse reductive dehalogenase-homologous genes in deep subseafloor sedimentary metagenomes.</title>
        <authorList>
            <person name="Kawai M."/>
            <person name="Futagami T."/>
            <person name="Toyoda A."/>
            <person name="Takaki Y."/>
            <person name="Nishi S."/>
            <person name="Hori S."/>
            <person name="Arai W."/>
            <person name="Tsubouchi T."/>
            <person name="Morono Y."/>
            <person name="Uchiyama I."/>
            <person name="Ito T."/>
            <person name="Fujiyama A."/>
            <person name="Inagaki F."/>
            <person name="Takami H."/>
        </authorList>
    </citation>
    <scope>NUCLEOTIDE SEQUENCE</scope>
    <source>
        <strain evidence="3">Expedition CK06-06</strain>
    </source>
</reference>
<dbReference type="NCBIfam" id="TIGR01764">
    <property type="entry name" value="excise"/>
    <property type="match status" value="1"/>
</dbReference>
<feature type="compositionally biased region" description="Basic residues" evidence="1">
    <location>
        <begin position="52"/>
        <end position="62"/>
    </location>
</feature>
<gene>
    <name evidence="3" type="ORF">S12H4_15784</name>
</gene>
<dbReference type="GO" id="GO:0003677">
    <property type="term" value="F:DNA binding"/>
    <property type="evidence" value="ECO:0007669"/>
    <property type="project" value="InterPro"/>
</dbReference>
<organism evidence="3">
    <name type="scientific">marine sediment metagenome</name>
    <dbReference type="NCBI Taxonomy" id="412755"/>
    <lineage>
        <taxon>unclassified sequences</taxon>
        <taxon>metagenomes</taxon>
        <taxon>ecological metagenomes</taxon>
    </lineage>
</organism>